<keyword evidence="8" id="KW-1185">Reference proteome</keyword>
<dbReference type="Pfam" id="PF01810">
    <property type="entry name" value="LysE"/>
    <property type="match status" value="1"/>
</dbReference>
<feature type="transmembrane region" description="Helical" evidence="6">
    <location>
        <begin position="6"/>
        <end position="31"/>
    </location>
</feature>
<keyword evidence="3 6" id="KW-0812">Transmembrane</keyword>
<feature type="transmembrane region" description="Helical" evidence="6">
    <location>
        <begin position="187"/>
        <end position="212"/>
    </location>
</feature>
<comment type="subcellular location">
    <subcellularLocation>
        <location evidence="1">Cell membrane</location>
        <topology evidence="1">Multi-pass membrane protein</topology>
    </subcellularLocation>
</comment>
<evidence type="ECO:0000313" key="7">
    <source>
        <dbReference type="EMBL" id="POH63387.1"/>
    </source>
</evidence>
<sequence>MEIELGPLFVGGLLAGWGVAVPLGAIGVLLVREALAGGFGAGAIAALAVALVDGLYCVAALAIGAVAAPVLDSWGAAPAVGAGLILLLLGALGLSRRPAAAQPRDKPPRPPSPGRVFATFAGLTAINPATLLYFGALTAALPPSLGLDSAPAVFVAGAVAASLGWQLVLVAVGAFAGGRIGVRGQSVLSACGYGLVMVLGAAAVVAALPGLVAG</sequence>
<evidence type="ECO:0000256" key="5">
    <source>
        <dbReference type="ARBA" id="ARBA00023136"/>
    </source>
</evidence>
<protein>
    <recommendedName>
        <fullName evidence="9">Lysine transporter LysE</fullName>
    </recommendedName>
</protein>
<proteinExistence type="predicted"/>
<dbReference type="EMBL" id="PPXD01000023">
    <property type="protein sequence ID" value="POH63387.1"/>
    <property type="molecule type" value="Genomic_DNA"/>
</dbReference>
<evidence type="ECO:0008006" key="9">
    <source>
        <dbReference type="Google" id="ProtNLM"/>
    </source>
</evidence>
<name>A0A2S3ZBW3_9MICO</name>
<keyword evidence="2" id="KW-1003">Cell membrane</keyword>
<gene>
    <name evidence="7" type="ORF">C3B61_14375</name>
</gene>
<feature type="transmembrane region" description="Helical" evidence="6">
    <location>
        <begin position="116"/>
        <end position="141"/>
    </location>
</feature>
<accession>A0A2S3ZBW3</accession>
<dbReference type="InterPro" id="IPR001123">
    <property type="entry name" value="LeuE-type"/>
</dbReference>
<reference evidence="7 8" key="1">
    <citation type="submission" date="2018-01" db="EMBL/GenBank/DDBJ databases">
        <title>Cryobacterium sp. nov., from glaciers in China.</title>
        <authorList>
            <person name="Liu Q."/>
            <person name="Xin Y.-H."/>
        </authorList>
    </citation>
    <scope>NUCLEOTIDE SEQUENCE [LARGE SCALE GENOMIC DNA]</scope>
    <source>
        <strain evidence="7 8">TMN-42</strain>
    </source>
</reference>
<evidence type="ECO:0000256" key="3">
    <source>
        <dbReference type="ARBA" id="ARBA00022692"/>
    </source>
</evidence>
<evidence type="ECO:0000313" key="8">
    <source>
        <dbReference type="Proteomes" id="UP000237340"/>
    </source>
</evidence>
<feature type="transmembrane region" description="Helical" evidence="6">
    <location>
        <begin position="74"/>
        <end position="95"/>
    </location>
</feature>
<dbReference type="GO" id="GO:0006865">
    <property type="term" value="P:amino acid transport"/>
    <property type="evidence" value="ECO:0007669"/>
    <property type="project" value="InterPro"/>
</dbReference>
<evidence type="ECO:0000256" key="1">
    <source>
        <dbReference type="ARBA" id="ARBA00004651"/>
    </source>
</evidence>
<organism evidence="7 8">
    <name type="scientific">Cryobacterium zongtaii</name>
    <dbReference type="NCBI Taxonomy" id="1259217"/>
    <lineage>
        <taxon>Bacteria</taxon>
        <taxon>Bacillati</taxon>
        <taxon>Actinomycetota</taxon>
        <taxon>Actinomycetes</taxon>
        <taxon>Micrococcales</taxon>
        <taxon>Microbacteriaceae</taxon>
        <taxon>Cryobacterium</taxon>
    </lineage>
</organism>
<dbReference type="AlphaFoldDB" id="A0A2S3ZBW3"/>
<comment type="caution">
    <text evidence="7">The sequence shown here is derived from an EMBL/GenBank/DDBJ whole genome shotgun (WGS) entry which is preliminary data.</text>
</comment>
<feature type="transmembrane region" description="Helical" evidence="6">
    <location>
        <begin position="153"/>
        <end position="175"/>
    </location>
</feature>
<dbReference type="RefSeq" id="WP_103461305.1">
    <property type="nucleotide sequence ID" value="NZ_PPXD01000023.1"/>
</dbReference>
<evidence type="ECO:0000256" key="4">
    <source>
        <dbReference type="ARBA" id="ARBA00022989"/>
    </source>
</evidence>
<evidence type="ECO:0000256" key="2">
    <source>
        <dbReference type="ARBA" id="ARBA00022475"/>
    </source>
</evidence>
<feature type="transmembrane region" description="Helical" evidence="6">
    <location>
        <begin position="43"/>
        <end position="68"/>
    </location>
</feature>
<evidence type="ECO:0000256" key="6">
    <source>
        <dbReference type="SAM" id="Phobius"/>
    </source>
</evidence>
<keyword evidence="4 6" id="KW-1133">Transmembrane helix</keyword>
<dbReference type="GO" id="GO:0005886">
    <property type="term" value="C:plasma membrane"/>
    <property type="evidence" value="ECO:0007669"/>
    <property type="project" value="UniProtKB-SubCell"/>
</dbReference>
<dbReference type="Proteomes" id="UP000237340">
    <property type="component" value="Unassembled WGS sequence"/>
</dbReference>
<keyword evidence="5 6" id="KW-0472">Membrane</keyword>